<accession>A0ABV8VF02</accession>
<name>A0ABV8VF02_9NOCA</name>
<gene>
    <name evidence="1" type="ORF">ACFO5K_04200</name>
</gene>
<dbReference type="RefSeq" id="WP_378555921.1">
    <property type="nucleotide sequence ID" value="NZ_JBHSDL010000005.1"/>
</dbReference>
<dbReference type="EMBL" id="JBHSDL010000005">
    <property type="protein sequence ID" value="MFC4373295.1"/>
    <property type="molecule type" value="Genomic_DNA"/>
</dbReference>
<evidence type="ECO:0000313" key="2">
    <source>
        <dbReference type="Proteomes" id="UP001595844"/>
    </source>
</evidence>
<evidence type="ECO:0000313" key="1">
    <source>
        <dbReference type="EMBL" id="MFC4373295.1"/>
    </source>
</evidence>
<keyword evidence="2" id="KW-1185">Reference proteome</keyword>
<evidence type="ECO:0008006" key="3">
    <source>
        <dbReference type="Google" id="ProtNLM"/>
    </source>
</evidence>
<comment type="caution">
    <text evidence="1">The sequence shown here is derived from an EMBL/GenBank/DDBJ whole genome shotgun (WGS) entry which is preliminary data.</text>
</comment>
<dbReference type="SUPFAM" id="SSF46785">
    <property type="entry name" value="Winged helix' DNA-binding domain"/>
    <property type="match status" value="1"/>
</dbReference>
<dbReference type="InterPro" id="IPR036390">
    <property type="entry name" value="WH_DNA-bd_sf"/>
</dbReference>
<organism evidence="1 2">
    <name type="scientific">Nocardia halotolerans</name>
    <dbReference type="NCBI Taxonomy" id="1755878"/>
    <lineage>
        <taxon>Bacteria</taxon>
        <taxon>Bacillati</taxon>
        <taxon>Actinomycetota</taxon>
        <taxon>Actinomycetes</taxon>
        <taxon>Mycobacteriales</taxon>
        <taxon>Nocardiaceae</taxon>
        <taxon>Nocardia</taxon>
    </lineage>
</organism>
<proteinExistence type="predicted"/>
<reference evidence="2" key="1">
    <citation type="journal article" date="2019" name="Int. J. Syst. Evol. Microbiol.">
        <title>The Global Catalogue of Microorganisms (GCM) 10K type strain sequencing project: providing services to taxonomists for standard genome sequencing and annotation.</title>
        <authorList>
            <consortium name="The Broad Institute Genomics Platform"/>
            <consortium name="The Broad Institute Genome Sequencing Center for Infectious Disease"/>
            <person name="Wu L."/>
            <person name="Ma J."/>
        </authorList>
    </citation>
    <scope>NUCLEOTIDE SEQUENCE [LARGE SCALE GENOMIC DNA]</scope>
    <source>
        <strain evidence="2">IBRC-M 10490</strain>
    </source>
</reference>
<sequence length="79" mass="8706">MSEEHLTRCQDWVLTSLCTLSPVAPITTTDLATQLHHSVHQTEVYLQQLVEMGLVRVHEVSGAPAWRPSSDGRAIGTVL</sequence>
<dbReference type="Proteomes" id="UP001595844">
    <property type="component" value="Unassembled WGS sequence"/>
</dbReference>
<protein>
    <recommendedName>
        <fullName evidence="3">HTH iclR-type domain-containing protein</fullName>
    </recommendedName>
</protein>